<feature type="compositionally biased region" description="Basic and acidic residues" evidence="1">
    <location>
        <begin position="616"/>
        <end position="628"/>
    </location>
</feature>
<feature type="region of interest" description="Disordered" evidence="1">
    <location>
        <begin position="300"/>
        <end position="642"/>
    </location>
</feature>
<evidence type="ECO:0000313" key="3">
    <source>
        <dbReference type="Proteomes" id="UP001301958"/>
    </source>
</evidence>
<feature type="compositionally biased region" description="Low complexity" evidence="1">
    <location>
        <begin position="438"/>
        <end position="451"/>
    </location>
</feature>
<evidence type="ECO:0000313" key="2">
    <source>
        <dbReference type="EMBL" id="KAK4223176.1"/>
    </source>
</evidence>
<name>A0AAN7BGY0_9PEZI</name>
<protein>
    <submittedName>
        <fullName evidence="2">Uncharacterized protein</fullName>
    </submittedName>
</protein>
<dbReference type="EMBL" id="MU865436">
    <property type="protein sequence ID" value="KAK4223176.1"/>
    <property type="molecule type" value="Genomic_DNA"/>
</dbReference>
<feature type="compositionally biased region" description="Low complexity" evidence="1">
    <location>
        <begin position="394"/>
        <end position="415"/>
    </location>
</feature>
<evidence type="ECO:0000256" key="1">
    <source>
        <dbReference type="SAM" id="MobiDB-lite"/>
    </source>
</evidence>
<gene>
    <name evidence="2" type="ORF">QBC38DRAFT_57939</name>
</gene>
<accession>A0AAN7BGY0</accession>
<reference evidence="2" key="1">
    <citation type="journal article" date="2023" name="Mol. Phylogenet. Evol.">
        <title>Genome-scale phylogeny and comparative genomics of the fungal order Sordariales.</title>
        <authorList>
            <person name="Hensen N."/>
            <person name="Bonometti L."/>
            <person name="Westerberg I."/>
            <person name="Brannstrom I.O."/>
            <person name="Guillou S."/>
            <person name="Cros-Aarteil S."/>
            <person name="Calhoun S."/>
            <person name="Haridas S."/>
            <person name="Kuo A."/>
            <person name="Mondo S."/>
            <person name="Pangilinan J."/>
            <person name="Riley R."/>
            <person name="LaButti K."/>
            <person name="Andreopoulos B."/>
            <person name="Lipzen A."/>
            <person name="Chen C."/>
            <person name="Yan M."/>
            <person name="Daum C."/>
            <person name="Ng V."/>
            <person name="Clum A."/>
            <person name="Steindorff A."/>
            <person name="Ohm R.A."/>
            <person name="Martin F."/>
            <person name="Silar P."/>
            <person name="Natvig D.O."/>
            <person name="Lalanne C."/>
            <person name="Gautier V."/>
            <person name="Ament-Velasquez S.L."/>
            <person name="Kruys A."/>
            <person name="Hutchinson M.I."/>
            <person name="Powell A.J."/>
            <person name="Barry K."/>
            <person name="Miller A.N."/>
            <person name="Grigoriev I.V."/>
            <person name="Debuchy R."/>
            <person name="Gladieux P."/>
            <person name="Hiltunen Thoren M."/>
            <person name="Johannesson H."/>
        </authorList>
    </citation>
    <scope>NUCLEOTIDE SEQUENCE</scope>
    <source>
        <strain evidence="2">CBS 990.96</strain>
    </source>
</reference>
<proteinExistence type="predicted"/>
<feature type="compositionally biased region" description="Low complexity" evidence="1">
    <location>
        <begin position="504"/>
        <end position="541"/>
    </location>
</feature>
<dbReference type="Proteomes" id="UP001301958">
    <property type="component" value="Unassembled WGS sequence"/>
</dbReference>
<feature type="compositionally biased region" description="Low complexity" evidence="1">
    <location>
        <begin position="479"/>
        <end position="497"/>
    </location>
</feature>
<comment type="caution">
    <text evidence="2">The sequence shown here is derived from an EMBL/GenBank/DDBJ whole genome shotgun (WGS) entry which is preliminary data.</text>
</comment>
<feature type="compositionally biased region" description="Low complexity" evidence="1">
    <location>
        <begin position="585"/>
        <end position="598"/>
    </location>
</feature>
<dbReference type="AlphaFoldDB" id="A0AAN7BGY0"/>
<organism evidence="2 3">
    <name type="scientific">Podospora fimiseda</name>
    <dbReference type="NCBI Taxonomy" id="252190"/>
    <lineage>
        <taxon>Eukaryota</taxon>
        <taxon>Fungi</taxon>
        <taxon>Dikarya</taxon>
        <taxon>Ascomycota</taxon>
        <taxon>Pezizomycotina</taxon>
        <taxon>Sordariomycetes</taxon>
        <taxon>Sordariomycetidae</taxon>
        <taxon>Sordariales</taxon>
        <taxon>Podosporaceae</taxon>
        <taxon>Podospora</taxon>
    </lineage>
</organism>
<reference evidence="2" key="2">
    <citation type="submission" date="2023-05" db="EMBL/GenBank/DDBJ databases">
        <authorList>
            <consortium name="Lawrence Berkeley National Laboratory"/>
            <person name="Steindorff A."/>
            <person name="Hensen N."/>
            <person name="Bonometti L."/>
            <person name="Westerberg I."/>
            <person name="Brannstrom I.O."/>
            <person name="Guillou S."/>
            <person name="Cros-Aarteil S."/>
            <person name="Calhoun S."/>
            <person name="Haridas S."/>
            <person name="Kuo A."/>
            <person name="Mondo S."/>
            <person name="Pangilinan J."/>
            <person name="Riley R."/>
            <person name="Labutti K."/>
            <person name="Andreopoulos B."/>
            <person name="Lipzen A."/>
            <person name="Chen C."/>
            <person name="Yanf M."/>
            <person name="Daum C."/>
            <person name="Ng V."/>
            <person name="Clum A."/>
            <person name="Ohm R."/>
            <person name="Martin F."/>
            <person name="Silar P."/>
            <person name="Natvig D."/>
            <person name="Lalanne C."/>
            <person name="Gautier V."/>
            <person name="Ament-Velasquez S.L."/>
            <person name="Kruys A."/>
            <person name="Hutchinson M.I."/>
            <person name="Powell A.J."/>
            <person name="Barry K."/>
            <person name="Miller A.N."/>
            <person name="Grigoriev I.V."/>
            <person name="Debuchy R."/>
            <person name="Gladieux P."/>
            <person name="Thoren M.H."/>
            <person name="Johannesson H."/>
        </authorList>
    </citation>
    <scope>NUCLEOTIDE SEQUENCE</scope>
    <source>
        <strain evidence="2">CBS 990.96</strain>
    </source>
</reference>
<keyword evidence="3" id="KW-1185">Reference proteome</keyword>
<sequence>MIMSSTTWPVLATVFTVEVLRDSPEFSKIVRPRTGFHKKQALQCIEHLENVKGHIRWIDHHAAIGRSPCQYRNQGIPRDLFVESMKLINYAERTLKEFMNYHKKHFESIWGAFLHWFFGTGSREHRLDQYNDRLHECALWINVVTLTMVLRANYDAARHDYRNVLVESKRYARLLQEALGDIRSYAKRYPEKTRHVYEKVELAVFEQNAKVVEDELYWISFSRLTTPSGTTLGNTTSPSPPLLSRRQMRQKAAFVAVDVGRARYHTIVIEEEDSDTSQYSGYSRTGQYYQTMTGDAFMSGAIPSPWNGQQQPARRSGPLPTPQVITIEPRPPLIVEARPPPETREPGSLIQERPTISRRVVSRESSHPRSKSPSLRRDSSRVPSTHTISHRVVSRQLSPSRSRSPPRQAPSRAPPTHTTSNRVISRDISRSRSPSPPRVSSRAPSRASSTSRHSDTPRGRSTSQRPPERISTTPIRSNSRAPSSTQPPSRPSSQSHPAHPPSTPIRSQQQPPRRSSRPQSSYRAPSSSSHRQSSSRASSTQRTEDSGYVSMVNSNAPRNRREARDNNNNKYPPISGKFVRRKPMSNSGSNSRDSSDSGVAGMSEDERDRRKRRKREVMIEVERRSREREEEEGGGGGRGRRR</sequence>
<feature type="compositionally biased region" description="Polar residues" evidence="1">
    <location>
        <begin position="459"/>
        <end position="478"/>
    </location>
</feature>